<name>A0A653C1M3_CALMS</name>
<dbReference type="EMBL" id="CAACVG010006756">
    <property type="protein sequence ID" value="VEN41458.1"/>
    <property type="molecule type" value="Genomic_DNA"/>
</dbReference>
<organism evidence="1 2">
    <name type="scientific">Callosobruchus maculatus</name>
    <name type="common">Southern cowpea weevil</name>
    <name type="synonym">Pulse bruchid</name>
    <dbReference type="NCBI Taxonomy" id="64391"/>
    <lineage>
        <taxon>Eukaryota</taxon>
        <taxon>Metazoa</taxon>
        <taxon>Ecdysozoa</taxon>
        <taxon>Arthropoda</taxon>
        <taxon>Hexapoda</taxon>
        <taxon>Insecta</taxon>
        <taxon>Pterygota</taxon>
        <taxon>Neoptera</taxon>
        <taxon>Endopterygota</taxon>
        <taxon>Coleoptera</taxon>
        <taxon>Polyphaga</taxon>
        <taxon>Cucujiformia</taxon>
        <taxon>Chrysomeloidea</taxon>
        <taxon>Chrysomelidae</taxon>
        <taxon>Bruchinae</taxon>
        <taxon>Bruchini</taxon>
        <taxon>Callosobruchus</taxon>
    </lineage>
</organism>
<evidence type="ECO:0000313" key="1">
    <source>
        <dbReference type="EMBL" id="VEN41458.1"/>
    </source>
</evidence>
<sequence length="47" mass="5461">MKTTIVIKGRQVLAVILPEPVFIFFYPRPVFGDYRFVSTPTILLRGY</sequence>
<dbReference type="AlphaFoldDB" id="A0A653C1M3"/>
<gene>
    <name evidence="1" type="ORF">CALMAC_LOCUS5270</name>
</gene>
<proteinExistence type="predicted"/>
<dbReference type="Proteomes" id="UP000410492">
    <property type="component" value="Unassembled WGS sequence"/>
</dbReference>
<accession>A0A653C1M3</accession>
<evidence type="ECO:0000313" key="2">
    <source>
        <dbReference type="Proteomes" id="UP000410492"/>
    </source>
</evidence>
<keyword evidence="2" id="KW-1185">Reference proteome</keyword>
<reference evidence="1 2" key="1">
    <citation type="submission" date="2019-01" db="EMBL/GenBank/DDBJ databases">
        <authorList>
            <person name="Sayadi A."/>
        </authorList>
    </citation>
    <scope>NUCLEOTIDE SEQUENCE [LARGE SCALE GENOMIC DNA]</scope>
</reference>
<protein>
    <submittedName>
        <fullName evidence="1">Uncharacterized protein</fullName>
    </submittedName>
</protein>